<dbReference type="GO" id="GO:0004519">
    <property type="term" value="F:endonuclease activity"/>
    <property type="evidence" value="ECO:0007669"/>
    <property type="project" value="UniProtKB-KW"/>
</dbReference>
<keyword evidence="8" id="KW-0694">RNA-binding</keyword>
<keyword evidence="11" id="KW-0808">Transferase</keyword>
<dbReference type="PROSITE" id="PS50994">
    <property type="entry name" value="INTEGRASE"/>
    <property type="match status" value="1"/>
</dbReference>
<gene>
    <name evidence="17" type="ORF">O181_116220</name>
</gene>
<comment type="catalytic activity">
    <reaction evidence="14">
        <text>DNA(n) + a 2'-deoxyribonucleoside 5'-triphosphate = DNA(n+1) + diphosphate</text>
        <dbReference type="Rhea" id="RHEA:22508"/>
        <dbReference type="Rhea" id="RHEA-COMP:17339"/>
        <dbReference type="Rhea" id="RHEA-COMP:17340"/>
        <dbReference type="ChEBI" id="CHEBI:33019"/>
        <dbReference type="ChEBI" id="CHEBI:61560"/>
        <dbReference type="ChEBI" id="CHEBI:173112"/>
        <dbReference type="EC" id="2.7.7.7"/>
    </reaction>
</comment>
<dbReference type="PANTHER" id="PTHR42648">
    <property type="entry name" value="TRANSPOSASE, PUTATIVE-RELATED"/>
    <property type="match status" value="1"/>
</dbReference>
<dbReference type="GO" id="GO:0046872">
    <property type="term" value="F:metal ion binding"/>
    <property type="evidence" value="ECO:0007669"/>
    <property type="project" value="UniProtKB-KW"/>
</dbReference>
<keyword evidence="1" id="KW-0815">Transposition</keyword>
<organism evidence="17 18">
    <name type="scientific">Austropuccinia psidii MF-1</name>
    <dbReference type="NCBI Taxonomy" id="1389203"/>
    <lineage>
        <taxon>Eukaryota</taxon>
        <taxon>Fungi</taxon>
        <taxon>Dikarya</taxon>
        <taxon>Basidiomycota</taxon>
        <taxon>Pucciniomycotina</taxon>
        <taxon>Pucciniomycetes</taxon>
        <taxon>Pucciniales</taxon>
        <taxon>Sphaerophragmiaceae</taxon>
        <taxon>Austropuccinia</taxon>
    </lineage>
</organism>
<keyword evidence="4" id="KW-0479">Metal-binding</keyword>
<keyword evidence="5" id="KW-0255">Endonuclease</keyword>
<dbReference type="GO" id="GO:0006310">
    <property type="term" value="P:DNA recombination"/>
    <property type="evidence" value="ECO:0007669"/>
    <property type="project" value="UniProtKB-KW"/>
</dbReference>
<evidence type="ECO:0000256" key="5">
    <source>
        <dbReference type="ARBA" id="ARBA00022759"/>
    </source>
</evidence>
<keyword evidence="9" id="KW-0229">DNA integration</keyword>
<evidence type="ECO:0000256" key="13">
    <source>
        <dbReference type="ARBA" id="ARBA00048173"/>
    </source>
</evidence>
<keyword evidence="12" id="KW-0233">DNA recombination</keyword>
<evidence type="ECO:0000256" key="4">
    <source>
        <dbReference type="ARBA" id="ARBA00022723"/>
    </source>
</evidence>
<dbReference type="AlphaFoldDB" id="A0A9Q3KBY9"/>
<protein>
    <recommendedName>
        <fullName evidence="16">Integrase catalytic domain-containing protein</fullName>
    </recommendedName>
</protein>
<keyword evidence="10" id="KW-0695">RNA-directed DNA polymerase</keyword>
<dbReference type="Proteomes" id="UP000765509">
    <property type="component" value="Unassembled WGS sequence"/>
</dbReference>
<accession>A0A9Q3KBY9</accession>
<evidence type="ECO:0000256" key="14">
    <source>
        <dbReference type="ARBA" id="ARBA00049244"/>
    </source>
</evidence>
<dbReference type="GO" id="GO:0015074">
    <property type="term" value="P:DNA integration"/>
    <property type="evidence" value="ECO:0007669"/>
    <property type="project" value="UniProtKB-KW"/>
</dbReference>
<comment type="caution">
    <text evidence="17">The sequence shown here is derived from an EMBL/GenBank/DDBJ whole genome shotgun (WGS) entry which is preliminary data.</text>
</comment>
<evidence type="ECO:0000313" key="18">
    <source>
        <dbReference type="Proteomes" id="UP000765509"/>
    </source>
</evidence>
<dbReference type="GO" id="GO:0016787">
    <property type="term" value="F:hydrolase activity"/>
    <property type="evidence" value="ECO:0007669"/>
    <property type="project" value="UniProtKB-KW"/>
</dbReference>
<name>A0A9Q3KBY9_9BASI</name>
<keyword evidence="6" id="KW-0378">Hydrolase</keyword>
<feature type="compositionally biased region" description="Polar residues" evidence="15">
    <location>
        <begin position="234"/>
        <end position="246"/>
    </location>
</feature>
<dbReference type="InterPro" id="IPR012337">
    <property type="entry name" value="RNaseH-like_sf"/>
</dbReference>
<dbReference type="SUPFAM" id="SSF53098">
    <property type="entry name" value="Ribonuclease H-like"/>
    <property type="match status" value="1"/>
</dbReference>
<evidence type="ECO:0000256" key="3">
    <source>
        <dbReference type="ARBA" id="ARBA00022722"/>
    </source>
</evidence>
<dbReference type="GO" id="GO:0032196">
    <property type="term" value="P:transposition"/>
    <property type="evidence" value="ECO:0007669"/>
    <property type="project" value="UniProtKB-KW"/>
</dbReference>
<evidence type="ECO:0000256" key="9">
    <source>
        <dbReference type="ARBA" id="ARBA00022908"/>
    </source>
</evidence>
<reference evidence="17" key="1">
    <citation type="submission" date="2021-03" db="EMBL/GenBank/DDBJ databases">
        <title>Draft genome sequence of rust myrtle Austropuccinia psidii MF-1, a brazilian biotype.</title>
        <authorList>
            <person name="Quecine M.C."/>
            <person name="Pachon D.M.R."/>
            <person name="Bonatelli M.L."/>
            <person name="Correr F.H."/>
            <person name="Franceschini L.M."/>
            <person name="Leite T.F."/>
            <person name="Margarido G.R.A."/>
            <person name="Almeida C.A."/>
            <person name="Ferrarezi J.A."/>
            <person name="Labate C.A."/>
        </authorList>
    </citation>
    <scope>NUCLEOTIDE SEQUENCE</scope>
    <source>
        <strain evidence="17">MF-1</strain>
    </source>
</reference>
<feature type="region of interest" description="Disordered" evidence="15">
    <location>
        <begin position="234"/>
        <end position="253"/>
    </location>
</feature>
<evidence type="ECO:0000256" key="15">
    <source>
        <dbReference type="SAM" id="MobiDB-lite"/>
    </source>
</evidence>
<evidence type="ECO:0000256" key="8">
    <source>
        <dbReference type="ARBA" id="ARBA00022884"/>
    </source>
</evidence>
<evidence type="ECO:0000313" key="17">
    <source>
        <dbReference type="EMBL" id="MBW0576505.1"/>
    </source>
</evidence>
<dbReference type="InterPro" id="IPR039537">
    <property type="entry name" value="Retrotran_Ty1/copia-like"/>
</dbReference>
<keyword evidence="18" id="KW-1185">Reference proteome</keyword>
<dbReference type="GO" id="GO:0003964">
    <property type="term" value="F:RNA-directed DNA polymerase activity"/>
    <property type="evidence" value="ECO:0007669"/>
    <property type="project" value="UniProtKB-KW"/>
</dbReference>
<sequence>MTEKGLAENLILSYFTELNNKLGVTPGYLHTDQGGEFDSTTFQNALVSQGFSLERGPLHSPQTNGVAECFNQTLLTKISCLLAQYNIPICYWNEAPMHASFLFNHLPHKFLDMRSPNDILFGKKLTIQPVFSLTKIMPFGVKVLIKKEYPASKTNTTNQAMKALTFEPYSEALRFLDTATGKIKVSQDYAQVKSETSVMLWKNPSLLPTSKNQVNVLTIPLPTLTTFNSPILQVSDTSTNQDNQMVNPAGPSE</sequence>
<dbReference type="PANTHER" id="PTHR42648:SF11">
    <property type="entry name" value="TRANSPOSON TY4-P GAG-POL POLYPROTEIN"/>
    <property type="match status" value="1"/>
</dbReference>
<keyword evidence="3" id="KW-0540">Nuclease</keyword>
<evidence type="ECO:0000256" key="2">
    <source>
        <dbReference type="ARBA" id="ARBA00022695"/>
    </source>
</evidence>
<evidence type="ECO:0000256" key="12">
    <source>
        <dbReference type="ARBA" id="ARBA00023172"/>
    </source>
</evidence>
<proteinExistence type="predicted"/>
<dbReference type="InterPro" id="IPR001584">
    <property type="entry name" value="Integrase_cat-core"/>
</dbReference>
<keyword evidence="2" id="KW-0548">Nucleotidyltransferase</keyword>
<dbReference type="Gene3D" id="3.30.420.10">
    <property type="entry name" value="Ribonuclease H-like superfamily/Ribonuclease H"/>
    <property type="match status" value="1"/>
</dbReference>
<dbReference type="EMBL" id="AVOT02098532">
    <property type="protein sequence ID" value="MBW0576505.1"/>
    <property type="molecule type" value="Genomic_DNA"/>
</dbReference>
<evidence type="ECO:0000259" key="16">
    <source>
        <dbReference type="PROSITE" id="PS50994"/>
    </source>
</evidence>
<evidence type="ECO:0000256" key="11">
    <source>
        <dbReference type="ARBA" id="ARBA00022932"/>
    </source>
</evidence>
<dbReference type="OrthoDB" id="1750639at2759"/>
<dbReference type="GO" id="GO:0003887">
    <property type="term" value="F:DNA-directed DNA polymerase activity"/>
    <property type="evidence" value="ECO:0007669"/>
    <property type="project" value="UniProtKB-KW"/>
</dbReference>
<comment type="catalytic activity">
    <reaction evidence="13">
        <text>DNA(n) + a 2'-deoxyribonucleoside 5'-triphosphate = DNA(n+1) + diphosphate</text>
        <dbReference type="Rhea" id="RHEA:22508"/>
        <dbReference type="Rhea" id="RHEA-COMP:17339"/>
        <dbReference type="Rhea" id="RHEA-COMP:17340"/>
        <dbReference type="ChEBI" id="CHEBI:33019"/>
        <dbReference type="ChEBI" id="CHEBI:61560"/>
        <dbReference type="ChEBI" id="CHEBI:173112"/>
        <dbReference type="EC" id="2.7.7.49"/>
    </reaction>
</comment>
<evidence type="ECO:0000256" key="6">
    <source>
        <dbReference type="ARBA" id="ARBA00022801"/>
    </source>
</evidence>
<keyword evidence="7" id="KW-0460">Magnesium</keyword>
<keyword evidence="11" id="KW-0239">DNA-directed DNA polymerase</keyword>
<evidence type="ECO:0000256" key="7">
    <source>
        <dbReference type="ARBA" id="ARBA00022842"/>
    </source>
</evidence>
<dbReference type="InterPro" id="IPR036397">
    <property type="entry name" value="RNaseH_sf"/>
</dbReference>
<dbReference type="GO" id="GO:0003723">
    <property type="term" value="F:RNA binding"/>
    <property type="evidence" value="ECO:0007669"/>
    <property type="project" value="UniProtKB-KW"/>
</dbReference>
<dbReference type="GO" id="GO:0005634">
    <property type="term" value="C:nucleus"/>
    <property type="evidence" value="ECO:0007669"/>
    <property type="project" value="UniProtKB-ARBA"/>
</dbReference>
<evidence type="ECO:0000256" key="10">
    <source>
        <dbReference type="ARBA" id="ARBA00022918"/>
    </source>
</evidence>
<evidence type="ECO:0000256" key="1">
    <source>
        <dbReference type="ARBA" id="ARBA00022578"/>
    </source>
</evidence>
<feature type="domain" description="Integrase catalytic" evidence="16">
    <location>
        <begin position="1"/>
        <end position="124"/>
    </location>
</feature>